<dbReference type="PROSITE" id="PS01359">
    <property type="entry name" value="ZF_PHD_1"/>
    <property type="match status" value="1"/>
</dbReference>
<evidence type="ECO:0000259" key="5">
    <source>
        <dbReference type="PROSITE" id="PS50016"/>
    </source>
</evidence>
<proteinExistence type="predicted"/>
<name>A0ABD1WHQ3_9LAMI</name>
<evidence type="ECO:0000256" key="2">
    <source>
        <dbReference type="ARBA" id="ARBA00022771"/>
    </source>
</evidence>
<dbReference type="InterPro" id="IPR011011">
    <property type="entry name" value="Znf_FYVE_PHD"/>
</dbReference>
<organism evidence="7 8">
    <name type="scientific">Forsythia ovata</name>
    <dbReference type="NCBI Taxonomy" id="205694"/>
    <lineage>
        <taxon>Eukaryota</taxon>
        <taxon>Viridiplantae</taxon>
        <taxon>Streptophyta</taxon>
        <taxon>Embryophyta</taxon>
        <taxon>Tracheophyta</taxon>
        <taxon>Spermatophyta</taxon>
        <taxon>Magnoliopsida</taxon>
        <taxon>eudicotyledons</taxon>
        <taxon>Gunneridae</taxon>
        <taxon>Pentapetalae</taxon>
        <taxon>asterids</taxon>
        <taxon>lamiids</taxon>
        <taxon>Lamiales</taxon>
        <taxon>Oleaceae</taxon>
        <taxon>Forsythieae</taxon>
        <taxon>Forsythia</taxon>
    </lineage>
</organism>
<dbReference type="Proteomes" id="UP001604277">
    <property type="component" value="Unassembled WGS sequence"/>
</dbReference>
<keyword evidence="2 4" id="KW-0863">Zinc-finger</keyword>
<evidence type="ECO:0000313" key="7">
    <source>
        <dbReference type="EMBL" id="KAL2548318.1"/>
    </source>
</evidence>
<evidence type="ECO:0000256" key="3">
    <source>
        <dbReference type="ARBA" id="ARBA00022833"/>
    </source>
</evidence>
<feature type="domain" description="PHD-type" evidence="5">
    <location>
        <begin position="114"/>
        <end position="172"/>
    </location>
</feature>
<sequence length="210" mass="23112">MFLHDGLSTEAAEREGHGRILEEMGGVEQFLNDPWLIKARVNATVQVMVSKVVVTPAPPLPLPKFRAVGVGSGDGNKWGEEELATASAQLKCGVAEADSVKDTAGEEQAMLIPKIMCRLCFSGEHEGSEKASKMLSCNSCGKKYHCSCLKAWSQNRDLFHWSSWKCPSCQICEVCRRTGGPNKFMFCKRCKGHTIVTVNSLPKQSQFGDW</sequence>
<dbReference type="InterPro" id="IPR019787">
    <property type="entry name" value="Znf_PHD-finger"/>
</dbReference>
<accession>A0ABD1WHQ3</accession>
<evidence type="ECO:0000256" key="1">
    <source>
        <dbReference type="ARBA" id="ARBA00022723"/>
    </source>
</evidence>
<evidence type="ECO:0000313" key="8">
    <source>
        <dbReference type="Proteomes" id="UP001604277"/>
    </source>
</evidence>
<evidence type="ECO:0000256" key="4">
    <source>
        <dbReference type="PROSITE-ProRule" id="PRU00175"/>
    </source>
</evidence>
<keyword evidence="1" id="KW-0479">Metal-binding</keyword>
<protein>
    <submittedName>
        <fullName evidence="7">PHD finger family protein</fullName>
    </submittedName>
</protein>
<gene>
    <name evidence="7" type="ORF">Fot_09848</name>
</gene>
<dbReference type="GO" id="GO:0008270">
    <property type="term" value="F:zinc ion binding"/>
    <property type="evidence" value="ECO:0007669"/>
    <property type="project" value="UniProtKB-KW"/>
</dbReference>
<feature type="domain" description="RING-type" evidence="6">
    <location>
        <begin position="117"/>
        <end position="170"/>
    </location>
</feature>
<comment type="caution">
    <text evidence="7">The sequence shown here is derived from an EMBL/GenBank/DDBJ whole genome shotgun (WGS) entry which is preliminary data.</text>
</comment>
<dbReference type="Gene3D" id="3.30.40.10">
    <property type="entry name" value="Zinc/RING finger domain, C3HC4 (zinc finger)"/>
    <property type="match status" value="1"/>
</dbReference>
<dbReference type="PROSITE" id="PS50016">
    <property type="entry name" value="ZF_PHD_2"/>
    <property type="match status" value="1"/>
</dbReference>
<dbReference type="InterPro" id="IPR001841">
    <property type="entry name" value="Znf_RING"/>
</dbReference>
<dbReference type="InterPro" id="IPR013083">
    <property type="entry name" value="Znf_RING/FYVE/PHD"/>
</dbReference>
<reference evidence="8" key="1">
    <citation type="submission" date="2024-07" db="EMBL/GenBank/DDBJ databases">
        <title>Two chromosome-level genome assemblies of Korean endemic species Abeliophyllum distichum and Forsythia ovata (Oleaceae).</title>
        <authorList>
            <person name="Jang H."/>
        </authorList>
    </citation>
    <scope>NUCLEOTIDE SEQUENCE [LARGE SCALE GENOMIC DNA]</scope>
</reference>
<evidence type="ECO:0000259" key="6">
    <source>
        <dbReference type="PROSITE" id="PS50089"/>
    </source>
</evidence>
<dbReference type="PROSITE" id="PS50089">
    <property type="entry name" value="ZF_RING_2"/>
    <property type="match status" value="1"/>
</dbReference>
<keyword evidence="8" id="KW-1185">Reference proteome</keyword>
<dbReference type="InterPro" id="IPR019786">
    <property type="entry name" value="Zinc_finger_PHD-type_CS"/>
</dbReference>
<dbReference type="SUPFAM" id="SSF57903">
    <property type="entry name" value="FYVE/PHD zinc finger"/>
    <property type="match status" value="1"/>
</dbReference>
<dbReference type="AlphaFoldDB" id="A0ABD1WHQ3"/>
<keyword evidence="3" id="KW-0862">Zinc</keyword>
<dbReference type="EMBL" id="JBFOLJ010000003">
    <property type="protein sequence ID" value="KAL2548318.1"/>
    <property type="molecule type" value="Genomic_DNA"/>
</dbReference>